<dbReference type="InterPro" id="IPR036424">
    <property type="entry name" value="UPP_synth-like_sf"/>
</dbReference>
<gene>
    <name evidence="3" type="primary">ispU</name>
    <name evidence="3" type="ORF">CLOACE_22630</name>
</gene>
<dbReference type="GO" id="GO:0008834">
    <property type="term" value="F:ditrans,polycis-undecaprenyl-diphosphate synthase [(2E,6E)-farnesyl-diphosphate specific] activity"/>
    <property type="evidence" value="ECO:0007669"/>
    <property type="project" value="UniProtKB-EC"/>
</dbReference>
<dbReference type="CDD" id="cd00475">
    <property type="entry name" value="Cis_IPPS"/>
    <property type="match status" value="1"/>
</dbReference>
<dbReference type="OrthoDB" id="4191603at2"/>
<dbReference type="SUPFAM" id="SSF64005">
    <property type="entry name" value="Undecaprenyl diphosphate synthase"/>
    <property type="match status" value="1"/>
</dbReference>
<dbReference type="InterPro" id="IPR001441">
    <property type="entry name" value="UPP_synth-like"/>
</dbReference>
<comment type="similarity">
    <text evidence="2">Belongs to the UPP synthase family. Z-FPP synthase subfamily.</text>
</comment>
<keyword evidence="1 3" id="KW-0808">Transferase</keyword>
<dbReference type="PANTHER" id="PTHR10291:SF43">
    <property type="entry name" value="DEHYDRODOLICHYL DIPHOSPHATE SYNTHASE COMPLEX SUBUNIT DHDDS"/>
    <property type="match status" value="1"/>
</dbReference>
<comment type="caution">
    <text evidence="3">The sequence shown here is derived from an EMBL/GenBank/DDBJ whole genome shotgun (WGS) entry which is preliminary data.</text>
</comment>
<dbReference type="PATRIC" id="fig|1121290.3.peg.2287"/>
<dbReference type="GO" id="GO:0016094">
    <property type="term" value="P:polyprenol biosynthetic process"/>
    <property type="evidence" value="ECO:0007669"/>
    <property type="project" value="TreeGrafter"/>
</dbReference>
<dbReference type="RefSeq" id="WP_070111358.1">
    <property type="nucleotide sequence ID" value="NZ_LZFO01000061.1"/>
</dbReference>
<evidence type="ECO:0000313" key="3">
    <source>
        <dbReference type="EMBL" id="OFH98059.1"/>
    </source>
</evidence>
<dbReference type="Proteomes" id="UP000175744">
    <property type="component" value="Unassembled WGS sequence"/>
</dbReference>
<dbReference type="STRING" id="1121290.CLAOCE_22630"/>
<dbReference type="Gene3D" id="3.40.1180.10">
    <property type="entry name" value="Decaprenyl diphosphate synthase-like"/>
    <property type="match status" value="1"/>
</dbReference>
<evidence type="ECO:0000256" key="2">
    <source>
        <dbReference type="ARBA" id="ARBA00038453"/>
    </source>
</evidence>
<proteinExistence type="inferred from homology"/>
<reference evidence="3 4" key="1">
    <citation type="submission" date="2016-06" db="EMBL/GenBank/DDBJ databases">
        <title>Genome sequence of Clostridium acetireducens DSM 10703.</title>
        <authorList>
            <person name="Poehlein A."/>
            <person name="Fluechter S."/>
            <person name="Duerre P."/>
            <person name="Daniel R."/>
        </authorList>
    </citation>
    <scope>NUCLEOTIDE SEQUENCE [LARGE SCALE GENOMIC DNA]</scope>
    <source>
        <strain evidence="3 4">DSM 10703</strain>
    </source>
</reference>
<dbReference type="EMBL" id="LZFO01000061">
    <property type="protein sequence ID" value="OFH98059.1"/>
    <property type="molecule type" value="Genomic_DNA"/>
</dbReference>
<evidence type="ECO:0000256" key="1">
    <source>
        <dbReference type="ARBA" id="ARBA00022679"/>
    </source>
</evidence>
<dbReference type="EC" id="2.5.1.31" evidence="3"/>
<dbReference type="PANTHER" id="PTHR10291">
    <property type="entry name" value="DEHYDRODOLICHYL DIPHOSPHATE SYNTHASE FAMILY MEMBER"/>
    <property type="match status" value="1"/>
</dbReference>
<sequence length="215" mass="24740">MRIPNHIGLIPDGNRRWAVSKGYSKEKGYQYGLMPGLIMFKLCEKEGVKELTYYGFTTDNTKRPAFQRKSFTEACVKAVEMLSKENASLLVVGNTKSPMFPKSLLPYTKTRTDFGKGGIKVNFLVNYGWEWDLGNLSENSSTNRKTITSFLKSSDISRVDLIIRWGGRRRLSGFLPVQSIYSDFYVIDRYWPDFKPEDFYNALQWYDTQDITLGG</sequence>
<evidence type="ECO:0000313" key="4">
    <source>
        <dbReference type="Proteomes" id="UP000175744"/>
    </source>
</evidence>
<organism evidence="3 4">
    <name type="scientific">Clostridium acetireducens DSM 10703</name>
    <dbReference type="NCBI Taxonomy" id="1121290"/>
    <lineage>
        <taxon>Bacteria</taxon>
        <taxon>Bacillati</taxon>
        <taxon>Bacillota</taxon>
        <taxon>Clostridia</taxon>
        <taxon>Eubacteriales</taxon>
        <taxon>Clostridiaceae</taxon>
        <taxon>Clostridium</taxon>
    </lineage>
</organism>
<dbReference type="AlphaFoldDB" id="A0A1E8EV00"/>
<dbReference type="Pfam" id="PF01255">
    <property type="entry name" value="Prenyltransf"/>
    <property type="match status" value="1"/>
</dbReference>
<protein>
    <submittedName>
        <fullName evidence="3">Ditrans,polycis-undecaprenyl-diphosphate synthase</fullName>
        <ecNumber evidence="3">2.5.1.31</ecNumber>
    </submittedName>
</protein>
<accession>A0A1E8EV00</accession>
<keyword evidence="4" id="KW-1185">Reference proteome</keyword>
<name>A0A1E8EV00_9CLOT</name>